<reference evidence="1 2" key="1">
    <citation type="submission" date="2020-01" db="EMBL/GenBank/DDBJ databases">
        <title>Ponticoccus aerotolerans gen. nov., sp. nov., an anaerobic bacterium and proposal of Ponticoccusceae fam. nov., Ponticoccusles ord. nov. and Ponticoccuse classis nov. in the phylum Kiritimatiellaeota.</title>
        <authorList>
            <person name="Zhou L.Y."/>
            <person name="Du Z.J."/>
        </authorList>
    </citation>
    <scope>NUCLEOTIDE SEQUENCE [LARGE SCALE GENOMIC DNA]</scope>
    <source>
        <strain evidence="1 2">S-5007</strain>
    </source>
</reference>
<dbReference type="SUPFAM" id="SSF51445">
    <property type="entry name" value="(Trans)glycosidases"/>
    <property type="match status" value="1"/>
</dbReference>
<dbReference type="RefSeq" id="WP_160628963.1">
    <property type="nucleotide sequence ID" value="NZ_CP047593.1"/>
</dbReference>
<gene>
    <name evidence="1" type="ORF">GT409_10080</name>
</gene>
<dbReference type="KEGG" id="taer:GT409_10080"/>
<evidence type="ECO:0000313" key="2">
    <source>
        <dbReference type="Proteomes" id="UP000464954"/>
    </source>
</evidence>
<proteinExistence type="predicted"/>
<name>A0A6P1M7F0_9BACT</name>
<keyword evidence="2" id="KW-1185">Reference proteome</keyword>
<dbReference type="InterPro" id="IPR017853">
    <property type="entry name" value="GH"/>
</dbReference>
<protein>
    <submittedName>
        <fullName evidence="1">Uncharacterized protein</fullName>
    </submittedName>
</protein>
<dbReference type="Proteomes" id="UP000464954">
    <property type="component" value="Chromosome"/>
</dbReference>
<dbReference type="Gene3D" id="3.20.20.80">
    <property type="entry name" value="Glycosidases"/>
    <property type="match status" value="1"/>
</dbReference>
<dbReference type="EMBL" id="CP047593">
    <property type="protein sequence ID" value="QHI69781.1"/>
    <property type="molecule type" value="Genomic_DNA"/>
</dbReference>
<sequence>MTAASWSLGVLSENDTVYFSEDGWTVRNEVAATAASGSVGLTHVFFNSNIANDFRLFSNSDSARLRVTGRIRILEGVTGKVNLDGRWNFRDTDLNVDHYGNNTLEISWMMEETSGTPNASLNYYGNNMNPIVIRPGTAGTGKSDYTGRTALGNVDVELSVVADAAGGGLGLGADIRLNNARLALIDGGTLSNDQVTITGSTSVFDVSGRTTGGYSYNGVLRGFSGKVVGNLSLSGELRAGDETGGIGTLAFEDELEIASGCSVYMDLTNSVDGAFDVLSGNGTGVLAVDSGSTWVFDFSGWDGDELSNGTAIPVLSDWAGISGASVNITTVDLPSGYDLDTSVLFDSGTVTMNDVGGAPAMDIVSDRDQVVICLDGGSGRTYTVQKAADLVGGGWSNTFFGVLEDGQVRITNHQVEASAFFKTLVMNDVSYLGEMDGFYRNRRLLDRILDSGNYLLTIPDWLRDSTLDFHYTMKSNDLVSSSGREIFMADNLNLVRVLGGWITNSTNPTIEDVKQYDLFYLDDFGEAAYRWNLLDDRIDPLIARGYACSNITLVLDNIPYDLAEQVEIGTYGQCGIPSDFTVWGEFIRQMSLRLQSNYGNDANGFRFRIGTESQSAERFQGLEEDYFKFYDYAETAIKSVLSGASVGPFNRAQVGDPSDDIISVQRLAEHCASGTNSASGAIGSTFDWVAHSFYFLANTLHPDDFVPVLNTLYNDVQAVDESYHNLPLEVHEFGPLVTEGYLVASDTGVRGAAQILETLVDLRKIGMDRSYEYKLEEPLVQAEGKVLIHGIGWLYCIFDHLRGGPSWSLPVDVISGSETNSIETLAAVVDDTTYLLVSCWNLNRKVTESSTVTVKIPVGVHSFSEGAQIEQVVFYESNSVYDVIWQDFYDNGMLSAAQISQYENYGKAVTWATTGNGMAADAAAAKQYVIDNWEGYEAVMVDSLDLKTFSGTVQYLDSGEAELTLELPVPSVYVVKMSSD</sequence>
<organism evidence="1 2">
    <name type="scientific">Tichowtungia aerotolerans</name>
    <dbReference type="NCBI Taxonomy" id="2697043"/>
    <lineage>
        <taxon>Bacteria</taxon>
        <taxon>Pseudomonadati</taxon>
        <taxon>Kiritimatiellota</taxon>
        <taxon>Tichowtungiia</taxon>
        <taxon>Tichowtungiales</taxon>
        <taxon>Tichowtungiaceae</taxon>
        <taxon>Tichowtungia</taxon>
    </lineage>
</organism>
<dbReference type="AlphaFoldDB" id="A0A6P1M7F0"/>
<evidence type="ECO:0000313" key="1">
    <source>
        <dbReference type="EMBL" id="QHI69781.1"/>
    </source>
</evidence>
<accession>A0A6P1M7F0</accession>